<dbReference type="AlphaFoldDB" id="A0A7W8FGS7"/>
<evidence type="ECO:0000259" key="1">
    <source>
        <dbReference type="SMART" id="SM00871"/>
    </source>
</evidence>
<dbReference type="RefSeq" id="WP_183720463.1">
    <property type="nucleotide sequence ID" value="NZ_JACHGO010000006.1"/>
</dbReference>
<dbReference type="Pfam" id="PF14526">
    <property type="entry name" value="Cass2"/>
    <property type="match status" value="1"/>
</dbReference>
<proteinExistence type="predicted"/>
<dbReference type="EMBL" id="JACHGO010000006">
    <property type="protein sequence ID" value="MBB5144125.1"/>
    <property type="molecule type" value="Genomic_DNA"/>
</dbReference>
<sequence>MGDFNVTVVDYEAKHLTGIKVRTSMSKAQQDCPAIWGKLCPKIAGIEATPGYGVAIMLNEVDFDYWAAVEAPEGQLSADMEHVDIPAGKYAVCSVPNLASLGEAYTFIFEKWLGSQQTYAYNAQAPCFELYPAHWNPEAAFSIYVAVKG</sequence>
<dbReference type="Proteomes" id="UP000539075">
    <property type="component" value="Unassembled WGS sequence"/>
</dbReference>
<dbReference type="SMART" id="SM00871">
    <property type="entry name" value="AraC_E_bind"/>
    <property type="match status" value="1"/>
</dbReference>
<protein>
    <submittedName>
        <fullName evidence="2">AraC family transcriptional regulator</fullName>
    </submittedName>
</protein>
<evidence type="ECO:0000313" key="3">
    <source>
        <dbReference type="Proteomes" id="UP000539075"/>
    </source>
</evidence>
<keyword evidence="3" id="KW-1185">Reference proteome</keyword>
<evidence type="ECO:0000313" key="2">
    <source>
        <dbReference type="EMBL" id="MBB5144125.1"/>
    </source>
</evidence>
<dbReference type="InterPro" id="IPR029441">
    <property type="entry name" value="Cass2"/>
</dbReference>
<name>A0A7W8FGS7_9BACT</name>
<organism evidence="2 3">
    <name type="scientific">Desulfovibrio intestinalis</name>
    <dbReference type="NCBI Taxonomy" id="58621"/>
    <lineage>
        <taxon>Bacteria</taxon>
        <taxon>Pseudomonadati</taxon>
        <taxon>Thermodesulfobacteriota</taxon>
        <taxon>Desulfovibrionia</taxon>
        <taxon>Desulfovibrionales</taxon>
        <taxon>Desulfovibrionaceae</taxon>
        <taxon>Desulfovibrio</taxon>
    </lineage>
</organism>
<reference evidence="2 3" key="1">
    <citation type="submission" date="2020-08" db="EMBL/GenBank/DDBJ databases">
        <title>Genomic Encyclopedia of Type Strains, Phase IV (KMG-IV): sequencing the most valuable type-strain genomes for metagenomic binning, comparative biology and taxonomic classification.</title>
        <authorList>
            <person name="Goeker M."/>
        </authorList>
    </citation>
    <scope>NUCLEOTIDE SEQUENCE [LARGE SCALE GENOMIC DNA]</scope>
    <source>
        <strain evidence="2 3">DSM 11275</strain>
    </source>
</reference>
<dbReference type="InterPro" id="IPR011256">
    <property type="entry name" value="Reg_factor_effector_dom_sf"/>
</dbReference>
<feature type="domain" description="AraC effector-binding" evidence="1">
    <location>
        <begin position="4"/>
        <end position="148"/>
    </location>
</feature>
<gene>
    <name evidence="2" type="ORF">HNQ38_002233</name>
</gene>
<comment type="caution">
    <text evidence="2">The sequence shown here is derived from an EMBL/GenBank/DDBJ whole genome shotgun (WGS) entry which is preliminary data.</text>
</comment>
<dbReference type="SUPFAM" id="SSF55136">
    <property type="entry name" value="Probable bacterial effector-binding domain"/>
    <property type="match status" value="1"/>
</dbReference>
<dbReference type="InterPro" id="IPR010499">
    <property type="entry name" value="AraC_E-bd"/>
</dbReference>
<dbReference type="Gene3D" id="3.20.80.10">
    <property type="entry name" value="Regulatory factor, effector binding domain"/>
    <property type="match status" value="1"/>
</dbReference>
<accession>A0A7W8FGS7</accession>